<name>A0A369B4S5_9FIRM</name>
<dbReference type="GO" id="GO:0016491">
    <property type="term" value="F:oxidoreductase activity"/>
    <property type="evidence" value="ECO:0007669"/>
    <property type="project" value="UniProtKB-KW"/>
</dbReference>
<gene>
    <name evidence="4" type="ORF">DFR58_11043</name>
</gene>
<reference evidence="4 5" key="1">
    <citation type="submission" date="2018-07" db="EMBL/GenBank/DDBJ databases">
        <title>Genomic Encyclopedia of Type Strains, Phase IV (KMG-IV): sequencing the most valuable type-strain genomes for metagenomic binning, comparative biology and taxonomic classification.</title>
        <authorList>
            <person name="Goeker M."/>
        </authorList>
    </citation>
    <scope>NUCLEOTIDE SEQUENCE [LARGE SCALE GENOMIC DNA]</scope>
    <source>
        <strain evidence="4 5">DSM 27016</strain>
    </source>
</reference>
<proteinExistence type="predicted"/>
<keyword evidence="2" id="KW-0560">Oxidoreductase</keyword>
<dbReference type="Gene3D" id="3.20.20.70">
    <property type="entry name" value="Aldolase class I"/>
    <property type="match status" value="1"/>
</dbReference>
<comment type="caution">
    <text evidence="4">The sequence shown here is derived from an EMBL/GenBank/DDBJ whole genome shotgun (WGS) entry which is preliminary data.</text>
</comment>
<dbReference type="AlphaFoldDB" id="A0A369B4S5"/>
<organism evidence="4 5">
    <name type="scientific">Anaerobacterium chartisolvens</name>
    <dbReference type="NCBI Taxonomy" id="1297424"/>
    <lineage>
        <taxon>Bacteria</taxon>
        <taxon>Bacillati</taxon>
        <taxon>Bacillota</taxon>
        <taxon>Clostridia</taxon>
        <taxon>Eubacteriales</taxon>
        <taxon>Oscillospiraceae</taxon>
        <taxon>Anaerobacterium</taxon>
    </lineage>
</organism>
<evidence type="ECO:0000313" key="5">
    <source>
        <dbReference type="Proteomes" id="UP000253034"/>
    </source>
</evidence>
<dbReference type="InterPro" id="IPR001155">
    <property type="entry name" value="OxRdtase_FMN_N"/>
</dbReference>
<dbReference type="PANTHER" id="PTHR43656:SF2">
    <property type="entry name" value="BINDING OXIDOREDUCTASE, PUTATIVE (AFU_ORTHOLOGUE AFUA_2G08260)-RELATED"/>
    <property type="match status" value="1"/>
</dbReference>
<evidence type="ECO:0000256" key="1">
    <source>
        <dbReference type="ARBA" id="ARBA00022630"/>
    </source>
</evidence>
<accession>A0A369B4S5</accession>
<keyword evidence="5" id="KW-1185">Reference proteome</keyword>
<dbReference type="Proteomes" id="UP000253034">
    <property type="component" value="Unassembled WGS sequence"/>
</dbReference>
<dbReference type="OrthoDB" id="9772736at2"/>
<dbReference type="GO" id="GO:0010181">
    <property type="term" value="F:FMN binding"/>
    <property type="evidence" value="ECO:0007669"/>
    <property type="project" value="InterPro"/>
</dbReference>
<evidence type="ECO:0000259" key="3">
    <source>
        <dbReference type="Pfam" id="PF00724"/>
    </source>
</evidence>
<dbReference type="RefSeq" id="WP_114297714.1">
    <property type="nucleotide sequence ID" value="NZ_QPJT01000010.1"/>
</dbReference>
<keyword evidence="1" id="KW-0285">Flavoprotein</keyword>
<dbReference type="InterPro" id="IPR051799">
    <property type="entry name" value="NADH_flavin_oxidoreductase"/>
</dbReference>
<dbReference type="PANTHER" id="PTHR43656">
    <property type="entry name" value="BINDING OXIDOREDUCTASE, PUTATIVE (AFU_ORTHOLOGUE AFUA_2G08260)-RELATED"/>
    <property type="match status" value="1"/>
</dbReference>
<sequence>MSESLFTSLKIGKKVAPNRIVINAMECCDALPNGDPSPLTYKRYEDYFKGKAGVVVLEAITPQYDYIARKNQLSIKEHNLPALKKFVSHLKAINPETIFLFQITHSGEISNNVYSQRIRVTEEPLAGYEDAKLVREAEIEQVIKDYVLGSRYAYEVGADGVDLKLCHGYLGTQILRPFNKDNWKYGGAWENRRQFAIDIYDRVRLAVNDDNFILGSKISMYEGFPGGVGTMSPDSACMDLTESIDLIKTLEAHGAHYILQSAGSPSHTLDLAHPDRRTPDYAYLHFYFQKICRDNLKPETVVMGSAYSIFRDGKQPFCAVKPENNTLRFWGNKNIKEGVVDAVAIGRQAFADPYLPAKMMEDKDKEVHWCTLCDHCVELLIRQHNCGCATYDKHYTTVYVDMIKAEGKLKAKHT</sequence>
<dbReference type="InterPro" id="IPR013785">
    <property type="entry name" value="Aldolase_TIM"/>
</dbReference>
<dbReference type="Pfam" id="PF00724">
    <property type="entry name" value="Oxidored_FMN"/>
    <property type="match status" value="1"/>
</dbReference>
<dbReference type="SUPFAM" id="SSF51395">
    <property type="entry name" value="FMN-linked oxidoreductases"/>
    <property type="match status" value="1"/>
</dbReference>
<protein>
    <submittedName>
        <fullName evidence="4">2,4-dienoyl-CoA reductase-like NADH-dependent reductase (Old Yellow Enzyme family)</fullName>
    </submittedName>
</protein>
<feature type="domain" description="NADH:flavin oxidoreductase/NADH oxidase N-terminal" evidence="3">
    <location>
        <begin position="4"/>
        <end position="233"/>
    </location>
</feature>
<evidence type="ECO:0000256" key="2">
    <source>
        <dbReference type="ARBA" id="ARBA00023002"/>
    </source>
</evidence>
<evidence type="ECO:0000313" key="4">
    <source>
        <dbReference type="EMBL" id="RCX16550.1"/>
    </source>
</evidence>
<dbReference type="EMBL" id="QPJT01000010">
    <property type="protein sequence ID" value="RCX16550.1"/>
    <property type="molecule type" value="Genomic_DNA"/>
</dbReference>